<dbReference type="PROSITE" id="PS51384">
    <property type="entry name" value="FAD_FR"/>
    <property type="match status" value="1"/>
</dbReference>
<dbReference type="Gene3D" id="3.40.50.80">
    <property type="entry name" value="Nucleotide-binding domain of ferredoxin-NADP reductase (FNR) module"/>
    <property type="match status" value="1"/>
</dbReference>
<gene>
    <name evidence="2" type="ORF">Bequi_09335</name>
</gene>
<name>A0ABT0R0Y1_9MICO</name>
<dbReference type="Proteomes" id="UP001203761">
    <property type="component" value="Unassembled WGS sequence"/>
</dbReference>
<organism evidence="2 3">
    <name type="scientific">Brachybacterium equifaecis</name>
    <dbReference type="NCBI Taxonomy" id="2910770"/>
    <lineage>
        <taxon>Bacteria</taxon>
        <taxon>Bacillati</taxon>
        <taxon>Actinomycetota</taxon>
        <taxon>Actinomycetes</taxon>
        <taxon>Micrococcales</taxon>
        <taxon>Dermabacteraceae</taxon>
        <taxon>Brachybacterium</taxon>
    </lineage>
</organism>
<proteinExistence type="predicted"/>
<sequence>MTTSDAPRPKAPRPQVVLEVIEKQRITPTMLRVILGGEQFEKLNRNDFTDKYVKLLLPDPASDLVPPYDLEQLRAEDPAALPAKRTYTVRRWMEAKQQIALDFVLHGQGGADGIAAAWADSAVPGDAVALHGAGGGYAPDPDAGFHLLLGDQSALPAISAALEAMAEGAAGLALIQLEHSEDRQVLAHPDGVEVRWLIGEPEDLHAALLDLELPGGDVQVFAHGERGVIKDIRRNLVRERGIPKDRISISAYWARGRIEDQFQAEKREPIGRIDED</sequence>
<dbReference type="Pfam" id="PF04954">
    <property type="entry name" value="SIP"/>
    <property type="match status" value="1"/>
</dbReference>
<protein>
    <submittedName>
        <fullName evidence="2">Siderophore-interacting protein</fullName>
    </submittedName>
</protein>
<dbReference type="CDD" id="cd06193">
    <property type="entry name" value="siderophore_interacting"/>
    <property type="match status" value="1"/>
</dbReference>
<dbReference type="InterPro" id="IPR017927">
    <property type="entry name" value="FAD-bd_FR_type"/>
</dbReference>
<dbReference type="InterPro" id="IPR039374">
    <property type="entry name" value="SIP_fam"/>
</dbReference>
<dbReference type="PANTHER" id="PTHR30157:SF0">
    <property type="entry name" value="NADPH-DEPENDENT FERRIC-CHELATE REDUCTASE"/>
    <property type="match status" value="1"/>
</dbReference>
<comment type="caution">
    <text evidence="2">The sequence shown here is derived from an EMBL/GenBank/DDBJ whole genome shotgun (WGS) entry which is preliminary data.</text>
</comment>
<dbReference type="InterPro" id="IPR039261">
    <property type="entry name" value="FNR_nucleotide-bd"/>
</dbReference>
<dbReference type="Gene3D" id="2.40.30.10">
    <property type="entry name" value="Translation factors"/>
    <property type="match status" value="1"/>
</dbReference>
<evidence type="ECO:0000313" key="3">
    <source>
        <dbReference type="Proteomes" id="UP001203761"/>
    </source>
</evidence>
<dbReference type="PANTHER" id="PTHR30157">
    <property type="entry name" value="FERRIC REDUCTASE, NADPH-DEPENDENT"/>
    <property type="match status" value="1"/>
</dbReference>
<evidence type="ECO:0000313" key="2">
    <source>
        <dbReference type="EMBL" id="MCL6423584.1"/>
    </source>
</evidence>
<dbReference type="InterPro" id="IPR013113">
    <property type="entry name" value="SIP_FAD-bd"/>
</dbReference>
<feature type="domain" description="FAD-binding FR-type" evidence="1">
    <location>
        <begin position="13"/>
        <end position="140"/>
    </location>
</feature>
<reference evidence="2" key="1">
    <citation type="submission" date="2022-02" db="EMBL/GenBank/DDBJ databases">
        <authorList>
            <person name="Lee M."/>
            <person name="Kim S.-J."/>
            <person name="Jung M.-Y."/>
        </authorList>
    </citation>
    <scope>NUCLEOTIDE SEQUENCE</scope>
    <source>
        <strain evidence="2">JHP9</strain>
    </source>
</reference>
<dbReference type="RefSeq" id="WP_249737665.1">
    <property type="nucleotide sequence ID" value="NZ_JAKNCJ010000004.1"/>
</dbReference>
<accession>A0ABT0R0Y1</accession>
<keyword evidence="3" id="KW-1185">Reference proteome</keyword>
<dbReference type="Pfam" id="PF08021">
    <property type="entry name" value="FAD_binding_9"/>
    <property type="match status" value="1"/>
</dbReference>
<dbReference type="InterPro" id="IPR007037">
    <property type="entry name" value="SIP_rossman_dom"/>
</dbReference>
<dbReference type="EMBL" id="JAKNCJ010000004">
    <property type="protein sequence ID" value="MCL6423584.1"/>
    <property type="molecule type" value="Genomic_DNA"/>
</dbReference>
<evidence type="ECO:0000259" key="1">
    <source>
        <dbReference type="PROSITE" id="PS51384"/>
    </source>
</evidence>